<accession>A0A2N3HH99</accession>
<dbReference type="AlphaFoldDB" id="A0A2N3HH99"/>
<dbReference type="EMBL" id="PJEO01000051">
    <property type="protein sequence ID" value="PKQ44178.1"/>
    <property type="molecule type" value="Genomic_DNA"/>
</dbReference>
<evidence type="ECO:0000313" key="2">
    <source>
        <dbReference type="Proteomes" id="UP000233435"/>
    </source>
</evidence>
<organism evidence="1 2">
    <name type="scientific">Confluentibacter flavum</name>
    <dbReference type="NCBI Taxonomy" id="1909700"/>
    <lineage>
        <taxon>Bacteria</taxon>
        <taxon>Pseudomonadati</taxon>
        <taxon>Bacteroidota</taxon>
        <taxon>Flavobacteriia</taxon>
        <taxon>Flavobacteriales</taxon>
        <taxon>Flavobacteriaceae</taxon>
        <taxon>Confluentibacter</taxon>
    </lineage>
</organism>
<proteinExistence type="predicted"/>
<comment type="caution">
    <text evidence="1">The sequence shown here is derived from an EMBL/GenBank/DDBJ whole genome shotgun (WGS) entry which is preliminary data.</text>
</comment>
<reference evidence="1 2" key="1">
    <citation type="submission" date="2017-12" db="EMBL/GenBank/DDBJ databases">
        <title>Confluentibacter flavum sp. nov., isolated from the saline lake.</title>
        <authorList>
            <person name="Yu L."/>
        </authorList>
    </citation>
    <scope>NUCLEOTIDE SEQUENCE [LARGE SCALE GENOMIC DNA]</scope>
    <source>
        <strain evidence="1 2">3B</strain>
    </source>
</reference>
<sequence>MSLRLNKINGQMIIQGMAKEGSQSHIHMIVSNEKRLNRLGVNYQKIDGEKLACQWKPEDSPENEVLE</sequence>
<dbReference type="RefSeq" id="WP_106660463.1">
    <property type="nucleotide sequence ID" value="NZ_PJEO01000051.1"/>
</dbReference>
<protein>
    <submittedName>
        <fullName evidence="1">Uncharacterized protein</fullName>
    </submittedName>
</protein>
<dbReference type="Proteomes" id="UP000233435">
    <property type="component" value="Unassembled WGS sequence"/>
</dbReference>
<name>A0A2N3HH99_9FLAO</name>
<keyword evidence="2" id="KW-1185">Reference proteome</keyword>
<gene>
    <name evidence="1" type="ORF">CSW08_13830</name>
</gene>
<evidence type="ECO:0000313" key="1">
    <source>
        <dbReference type="EMBL" id="PKQ44178.1"/>
    </source>
</evidence>